<keyword evidence="3" id="KW-0812">Transmembrane</keyword>
<sequence length="423" mass="48017">MVHERAADETFNNSTLNTSETGNGTVTSHSTKKDDILRSCREKDVDALISLATSDGGLLHDDLRKLAWPILLGCDQTSPAQDSSALDDLPRHGDEDQVRLDVNRAFIYYPNCEAVDRSLKHINMLICYNPGQTDNHLQAKKEDLFTLIISILRRRPRLCYFQGYHDIAQVLLLVLGPKASVPAVERISLFRIRDYMLPSLSPAVKHLQLLPALLHCADLKLYQHLSGTQPFFALAATLTLYAHDIQEYSDIARLYDFILSHEPVVSIYLFGSIILSRKQELLEIPVDEPEMIHFTLSKLPQPLDLEILISSAMDLYKSYPPESLPFRVWRNISPNSVLKTSRNLALEASPGDAEDLFQKQTSELRRDEKRQKVLVFLRSHSRMFGSVGLAIFVGVLSYWIARNNDDVSRTWRSFTGRIVSAIW</sequence>
<dbReference type="RefSeq" id="XP_002583583.1">
    <property type="nucleotide sequence ID" value="XM_002583537.1"/>
</dbReference>
<organism evidence="5 6">
    <name type="scientific">Uncinocarpus reesii (strain UAMH 1704)</name>
    <dbReference type="NCBI Taxonomy" id="336963"/>
    <lineage>
        <taxon>Eukaryota</taxon>
        <taxon>Fungi</taxon>
        <taxon>Dikarya</taxon>
        <taxon>Ascomycota</taxon>
        <taxon>Pezizomycotina</taxon>
        <taxon>Eurotiomycetes</taxon>
        <taxon>Eurotiomycetidae</taxon>
        <taxon>Onygenales</taxon>
        <taxon>Onygenaceae</taxon>
        <taxon>Uncinocarpus</taxon>
    </lineage>
</organism>
<evidence type="ECO:0000256" key="3">
    <source>
        <dbReference type="SAM" id="Phobius"/>
    </source>
</evidence>
<evidence type="ECO:0000256" key="2">
    <source>
        <dbReference type="SAM" id="MobiDB-lite"/>
    </source>
</evidence>
<dbReference type="VEuPathDB" id="FungiDB:UREG_06550"/>
<protein>
    <recommendedName>
        <fullName evidence="4">Rab-GAP TBC domain-containing protein</fullName>
    </recommendedName>
</protein>
<keyword evidence="6" id="KW-1185">Reference proteome</keyword>
<dbReference type="EMBL" id="CH476618">
    <property type="protein sequence ID" value="EEP81685.1"/>
    <property type="molecule type" value="Genomic_DNA"/>
</dbReference>
<dbReference type="InterPro" id="IPR035969">
    <property type="entry name" value="Rab-GAP_TBC_sf"/>
</dbReference>
<name>C4JVF8_UNCRE</name>
<dbReference type="Pfam" id="PF00566">
    <property type="entry name" value="RabGAP-TBC"/>
    <property type="match status" value="1"/>
</dbReference>
<dbReference type="Proteomes" id="UP000002058">
    <property type="component" value="Unassembled WGS sequence"/>
</dbReference>
<dbReference type="OrthoDB" id="206700at2759"/>
<dbReference type="HOGENOM" id="CLU_039465_0_1_1"/>
<dbReference type="GO" id="GO:0005096">
    <property type="term" value="F:GTPase activator activity"/>
    <property type="evidence" value="ECO:0007669"/>
    <property type="project" value="UniProtKB-KW"/>
</dbReference>
<dbReference type="FunFam" id="1.10.472.80:FF:000060">
    <property type="entry name" value="TBC domain protein, putative"/>
    <property type="match status" value="1"/>
</dbReference>
<dbReference type="GO" id="GO:0006888">
    <property type="term" value="P:endoplasmic reticulum to Golgi vesicle-mediated transport"/>
    <property type="evidence" value="ECO:0007669"/>
    <property type="project" value="TreeGrafter"/>
</dbReference>
<evidence type="ECO:0000313" key="6">
    <source>
        <dbReference type="Proteomes" id="UP000002058"/>
    </source>
</evidence>
<dbReference type="InterPro" id="IPR045913">
    <property type="entry name" value="TBC20/Gyp8-like"/>
</dbReference>
<feature type="domain" description="Rab-GAP TBC" evidence="4">
    <location>
        <begin position="58"/>
        <end position="262"/>
    </location>
</feature>
<dbReference type="Gene3D" id="1.10.472.80">
    <property type="entry name" value="Ypt/Rab-GAP domain of gyp1p, domain 3"/>
    <property type="match status" value="1"/>
</dbReference>
<evidence type="ECO:0000313" key="5">
    <source>
        <dbReference type="EMBL" id="EEP81685.1"/>
    </source>
</evidence>
<dbReference type="STRING" id="336963.C4JVF8"/>
<accession>C4JVF8</accession>
<evidence type="ECO:0000259" key="4">
    <source>
        <dbReference type="PROSITE" id="PS50086"/>
    </source>
</evidence>
<dbReference type="GO" id="GO:0005789">
    <property type="term" value="C:endoplasmic reticulum membrane"/>
    <property type="evidence" value="ECO:0007669"/>
    <property type="project" value="TreeGrafter"/>
</dbReference>
<dbReference type="SMART" id="SM00164">
    <property type="entry name" value="TBC"/>
    <property type="match status" value="1"/>
</dbReference>
<dbReference type="PANTHER" id="PTHR20913:SF7">
    <property type="entry name" value="RE60063P"/>
    <property type="match status" value="1"/>
</dbReference>
<dbReference type="PROSITE" id="PS50086">
    <property type="entry name" value="TBC_RABGAP"/>
    <property type="match status" value="1"/>
</dbReference>
<reference evidence="6" key="1">
    <citation type="journal article" date="2009" name="Genome Res.">
        <title>Comparative genomic analyses of the human fungal pathogens Coccidioides and their relatives.</title>
        <authorList>
            <person name="Sharpton T.J."/>
            <person name="Stajich J.E."/>
            <person name="Rounsley S.D."/>
            <person name="Gardner M.J."/>
            <person name="Wortman J.R."/>
            <person name="Jordar V.S."/>
            <person name="Maiti R."/>
            <person name="Kodira C.D."/>
            <person name="Neafsey D.E."/>
            <person name="Zeng Q."/>
            <person name="Hung C.-Y."/>
            <person name="McMahan C."/>
            <person name="Muszewska A."/>
            <person name="Grynberg M."/>
            <person name="Mandel M.A."/>
            <person name="Kellner E.M."/>
            <person name="Barker B.M."/>
            <person name="Galgiani J.N."/>
            <person name="Orbach M.J."/>
            <person name="Kirkland T.N."/>
            <person name="Cole G.T."/>
            <person name="Henn M.R."/>
            <person name="Birren B.W."/>
            <person name="Taylor J.W."/>
        </authorList>
    </citation>
    <scope>NUCLEOTIDE SEQUENCE [LARGE SCALE GENOMIC DNA]</scope>
    <source>
        <strain evidence="6">UAMH 1704</strain>
    </source>
</reference>
<dbReference type="InParanoid" id="C4JVF8"/>
<feature type="region of interest" description="Disordered" evidence="2">
    <location>
        <begin position="1"/>
        <end position="32"/>
    </location>
</feature>
<keyword evidence="1" id="KW-0343">GTPase activation</keyword>
<feature type="transmembrane region" description="Helical" evidence="3">
    <location>
        <begin position="383"/>
        <end position="401"/>
    </location>
</feature>
<evidence type="ECO:0000256" key="1">
    <source>
        <dbReference type="ARBA" id="ARBA00022468"/>
    </source>
</evidence>
<dbReference type="InterPro" id="IPR000195">
    <property type="entry name" value="Rab-GAP-TBC_dom"/>
</dbReference>
<keyword evidence="3" id="KW-0472">Membrane</keyword>
<keyword evidence="3" id="KW-1133">Transmembrane helix</keyword>
<dbReference type="GeneID" id="8438379"/>
<dbReference type="Gene3D" id="1.10.8.1310">
    <property type="match status" value="1"/>
</dbReference>
<dbReference type="OMA" id="VYMFAQI"/>
<dbReference type="PANTHER" id="PTHR20913">
    <property type="entry name" value="TBC1 DOMAIN FAMILY MEMBER 20/GTPASE"/>
    <property type="match status" value="1"/>
</dbReference>
<dbReference type="eggNOG" id="KOG2595">
    <property type="taxonomic scope" value="Eukaryota"/>
</dbReference>
<gene>
    <name evidence="5" type="ORF">UREG_06550</name>
</gene>
<dbReference type="SUPFAM" id="SSF47923">
    <property type="entry name" value="Ypt/Rab-GAP domain of gyp1p"/>
    <property type="match status" value="2"/>
</dbReference>
<proteinExistence type="predicted"/>
<dbReference type="FunCoup" id="C4JVF8">
    <property type="interactions" value="55"/>
</dbReference>
<feature type="compositionally biased region" description="Polar residues" evidence="2">
    <location>
        <begin position="10"/>
        <end position="29"/>
    </location>
</feature>
<dbReference type="AlphaFoldDB" id="C4JVF8"/>
<dbReference type="KEGG" id="ure:UREG_06550"/>